<evidence type="ECO:0000313" key="2">
    <source>
        <dbReference type="Proteomes" id="UP000054166"/>
    </source>
</evidence>
<reference evidence="1 2" key="1">
    <citation type="submission" date="2014-04" db="EMBL/GenBank/DDBJ databases">
        <authorList>
            <consortium name="DOE Joint Genome Institute"/>
            <person name="Kuo A."/>
            <person name="Tarkka M."/>
            <person name="Buscot F."/>
            <person name="Kohler A."/>
            <person name="Nagy L.G."/>
            <person name="Floudas D."/>
            <person name="Copeland A."/>
            <person name="Barry K.W."/>
            <person name="Cichocki N."/>
            <person name="Veneault-Fourrey C."/>
            <person name="LaButti K."/>
            <person name="Lindquist E.A."/>
            <person name="Lipzen A."/>
            <person name="Lundell T."/>
            <person name="Morin E."/>
            <person name="Murat C."/>
            <person name="Sun H."/>
            <person name="Tunlid A."/>
            <person name="Henrissat B."/>
            <person name="Grigoriev I.V."/>
            <person name="Hibbett D.S."/>
            <person name="Martin F."/>
            <person name="Nordberg H.P."/>
            <person name="Cantor M.N."/>
            <person name="Hua S.X."/>
        </authorList>
    </citation>
    <scope>NUCLEOTIDE SEQUENCE [LARGE SCALE GENOMIC DNA]</scope>
    <source>
        <strain evidence="1 2">F 1598</strain>
    </source>
</reference>
<proteinExistence type="predicted"/>
<name>A0A0C3BD84_PILCF</name>
<dbReference type="Proteomes" id="UP000054166">
    <property type="component" value="Unassembled WGS sequence"/>
</dbReference>
<dbReference type="InParanoid" id="A0A0C3BD84"/>
<sequence>MELSSSLPQERQRNIWSDYGRLGFPRFEGNGVLKSPTCGGCALCVPQTDKIERGPNHYSSLLVNAMVLYGDRPSPS</sequence>
<reference evidence="2" key="2">
    <citation type="submission" date="2015-01" db="EMBL/GenBank/DDBJ databases">
        <title>Evolutionary Origins and Diversification of the Mycorrhizal Mutualists.</title>
        <authorList>
            <consortium name="DOE Joint Genome Institute"/>
            <consortium name="Mycorrhizal Genomics Consortium"/>
            <person name="Kohler A."/>
            <person name="Kuo A."/>
            <person name="Nagy L.G."/>
            <person name="Floudas D."/>
            <person name="Copeland A."/>
            <person name="Barry K.W."/>
            <person name="Cichocki N."/>
            <person name="Veneault-Fourrey C."/>
            <person name="LaButti K."/>
            <person name="Lindquist E.A."/>
            <person name="Lipzen A."/>
            <person name="Lundell T."/>
            <person name="Morin E."/>
            <person name="Murat C."/>
            <person name="Riley R."/>
            <person name="Ohm R."/>
            <person name="Sun H."/>
            <person name="Tunlid A."/>
            <person name="Henrissat B."/>
            <person name="Grigoriev I.V."/>
            <person name="Hibbett D.S."/>
            <person name="Martin F."/>
        </authorList>
    </citation>
    <scope>NUCLEOTIDE SEQUENCE [LARGE SCALE GENOMIC DNA]</scope>
    <source>
        <strain evidence="2">F 1598</strain>
    </source>
</reference>
<gene>
    <name evidence="1" type="ORF">PILCRDRAFT_406073</name>
</gene>
<dbReference type="AlphaFoldDB" id="A0A0C3BD84"/>
<organism evidence="1 2">
    <name type="scientific">Piloderma croceum (strain F 1598)</name>
    <dbReference type="NCBI Taxonomy" id="765440"/>
    <lineage>
        <taxon>Eukaryota</taxon>
        <taxon>Fungi</taxon>
        <taxon>Dikarya</taxon>
        <taxon>Basidiomycota</taxon>
        <taxon>Agaricomycotina</taxon>
        <taxon>Agaricomycetes</taxon>
        <taxon>Agaricomycetidae</taxon>
        <taxon>Atheliales</taxon>
        <taxon>Atheliaceae</taxon>
        <taxon>Piloderma</taxon>
    </lineage>
</organism>
<dbReference type="EMBL" id="KN832988">
    <property type="protein sequence ID" value="KIM84278.1"/>
    <property type="molecule type" value="Genomic_DNA"/>
</dbReference>
<dbReference type="HOGENOM" id="CLU_2655354_0_0_1"/>
<accession>A0A0C3BD84</accession>
<protein>
    <submittedName>
        <fullName evidence="1">Uncharacterized protein</fullName>
    </submittedName>
</protein>
<evidence type="ECO:0000313" key="1">
    <source>
        <dbReference type="EMBL" id="KIM84278.1"/>
    </source>
</evidence>
<keyword evidence="2" id="KW-1185">Reference proteome</keyword>